<dbReference type="InterPro" id="IPR029063">
    <property type="entry name" value="SAM-dependent_MTases_sf"/>
</dbReference>
<protein>
    <recommendedName>
        <fullName evidence="3">DNA methylase N-4/N-6 domain-containing protein</fullName>
    </recommendedName>
</protein>
<dbReference type="GO" id="GO:0032259">
    <property type="term" value="P:methylation"/>
    <property type="evidence" value="ECO:0007669"/>
    <property type="project" value="UniProtKB-KW"/>
</dbReference>
<gene>
    <name evidence="4" type="ORF">LCGC14_2164320</name>
</gene>
<dbReference type="SUPFAM" id="SSF53335">
    <property type="entry name" value="S-adenosyl-L-methionine-dependent methyltransferases"/>
    <property type="match status" value="1"/>
</dbReference>
<name>A0A0F9DRR8_9ZZZZ</name>
<dbReference type="InterPro" id="IPR001091">
    <property type="entry name" value="RM_Methyltransferase"/>
</dbReference>
<keyword evidence="2" id="KW-0808">Transferase</keyword>
<organism evidence="4">
    <name type="scientific">marine sediment metagenome</name>
    <dbReference type="NCBI Taxonomy" id="412755"/>
    <lineage>
        <taxon>unclassified sequences</taxon>
        <taxon>metagenomes</taxon>
        <taxon>ecological metagenomes</taxon>
    </lineage>
</organism>
<dbReference type="Gene3D" id="3.40.50.150">
    <property type="entry name" value="Vaccinia Virus protein VP39"/>
    <property type="match status" value="1"/>
</dbReference>
<comment type="caution">
    <text evidence="4">The sequence shown here is derived from an EMBL/GenBank/DDBJ whole genome shotgun (WGS) entry which is preliminary data.</text>
</comment>
<keyword evidence="1" id="KW-0489">Methyltransferase</keyword>
<dbReference type="PRINTS" id="PR00508">
    <property type="entry name" value="S21N4MTFRASE"/>
</dbReference>
<feature type="domain" description="DNA methylase N-4/N-6" evidence="3">
    <location>
        <begin position="59"/>
        <end position="221"/>
    </location>
</feature>
<proteinExistence type="predicted"/>
<evidence type="ECO:0000259" key="3">
    <source>
        <dbReference type="Pfam" id="PF01555"/>
    </source>
</evidence>
<evidence type="ECO:0000256" key="2">
    <source>
        <dbReference type="ARBA" id="ARBA00022679"/>
    </source>
</evidence>
<dbReference type="AlphaFoldDB" id="A0A0F9DRR8"/>
<dbReference type="EMBL" id="LAZR01027820">
    <property type="protein sequence ID" value="KKL64503.1"/>
    <property type="molecule type" value="Genomic_DNA"/>
</dbReference>
<dbReference type="GO" id="GO:0008170">
    <property type="term" value="F:N-methyltransferase activity"/>
    <property type="evidence" value="ECO:0007669"/>
    <property type="project" value="InterPro"/>
</dbReference>
<evidence type="ECO:0000256" key="1">
    <source>
        <dbReference type="ARBA" id="ARBA00022603"/>
    </source>
</evidence>
<dbReference type="GO" id="GO:0003677">
    <property type="term" value="F:DNA binding"/>
    <property type="evidence" value="ECO:0007669"/>
    <property type="project" value="InterPro"/>
</dbReference>
<evidence type="ECO:0000313" key="4">
    <source>
        <dbReference type="EMBL" id="KKL64503.1"/>
    </source>
</evidence>
<dbReference type="InterPro" id="IPR002941">
    <property type="entry name" value="DNA_methylase_N4/N6"/>
</dbReference>
<dbReference type="Pfam" id="PF01555">
    <property type="entry name" value="N6_N4_Mtase"/>
    <property type="match status" value="1"/>
</dbReference>
<accession>A0A0F9DRR8</accession>
<reference evidence="4" key="1">
    <citation type="journal article" date="2015" name="Nature">
        <title>Complex archaea that bridge the gap between prokaryotes and eukaryotes.</title>
        <authorList>
            <person name="Spang A."/>
            <person name="Saw J.H."/>
            <person name="Jorgensen S.L."/>
            <person name="Zaremba-Niedzwiedzka K."/>
            <person name="Martijn J."/>
            <person name="Lind A.E."/>
            <person name="van Eijk R."/>
            <person name="Schleper C."/>
            <person name="Guy L."/>
            <person name="Ettema T.J."/>
        </authorList>
    </citation>
    <scope>NUCLEOTIDE SEQUENCE</scope>
</reference>
<sequence length="245" mass="29053">MKNMITKKYKYGSAKFCDCLDEEHGMPSLPDKSIDLGYTDPPWGVNMNKHNERQYHGKTLKWDKKKEYFKDSFKPEWNLEWFKHLERVCNSIILVISEKYKYWWIRKTKPRGDLMIHWRNGFSMSPIANHNQKSTYLFYGKFKNRLHKDVINATLMWGFLKRGRQKFIHPSPKGTKIILKILKQLKPKSVIDPFLGSGSFGEACEILKIPWLGYEINEIYSSDIDLRMSNINTTKSGIKYWLENT</sequence>